<accession>A0ABQ7NER1</accession>
<comment type="caution">
    <text evidence="1">The sequence shown here is derived from an EMBL/GenBank/DDBJ whole genome shotgun (WGS) entry which is preliminary data.</text>
</comment>
<keyword evidence="2" id="KW-1185">Reference proteome</keyword>
<name>A0ABQ7NER1_BRACM</name>
<reference evidence="1 2" key="1">
    <citation type="submission" date="2021-03" db="EMBL/GenBank/DDBJ databases">
        <authorList>
            <person name="King G.J."/>
            <person name="Bancroft I."/>
            <person name="Baten A."/>
            <person name="Bloomfield J."/>
            <person name="Borpatragohain P."/>
            <person name="He Z."/>
            <person name="Irish N."/>
            <person name="Irwin J."/>
            <person name="Liu K."/>
            <person name="Mauleon R.P."/>
            <person name="Moore J."/>
            <person name="Morris R."/>
            <person name="Ostergaard L."/>
            <person name="Wang B."/>
            <person name="Wells R."/>
        </authorList>
    </citation>
    <scope>NUCLEOTIDE SEQUENCE [LARGE SCALE GENOMIC DNA]</scope>
    <source>
        <strain evidence="1">R-o-18</strain>
        <tissue evidence="1">Leaf</tissue>
    </source>
</reference>
<dbReference type="Proteomes" id="UP000823674">
    <property type="component" value="Chromosome A02"/>
</dbReference>
<evidence type="ECO:0000313" key="1">
    <source>
        <dbReference type="EMBL" id="KAG5409183.1"/>
    </source>
</evidence>
<dbReference type="EMBL" id="JADBGQ010000002">
    <property type="protein sequence ID" value="KAG5409183.1"/>
    <property type="molecule type" value="Genomic_DNA"/>
</dbReference>
<proteinExistence type="predicted"/>
<protein>
    <submittedName>
        <fullName evidence="1">Uncharacterized protein</fullName>
    </submittedName>
</protein>
<organism evidence="1 2">
    <name type="scientific">Brassica rapa subsp. trilocularis</name>
    <dbReference type="NCBI Taxonomy" id="1813537"/>
    <lineage>
        <taxon>Eukaryota</taxon>
        <taxon>Viridiplantae</taxon>
        <taxon>Streptophyta</taxon>
        <taxon>Embryophyta</taxon>
        <taxon>Tracheophyta</taxon>
        <taxon>Spermatophyta</taxon>
        <taxon>Magnoliopsida</taxon>
        <taxon>eudicotyledons</taxon>
        <taxon>Gunneridae</taxon>
        <taxon>Pentapetalae</taxon>
        <taxon>rosids</taxon>
        <taxon>malvids</taxon>
        <taxon>Brassicales</taxon>
        <taxon>Brassicaceae</taxon>
        <taxon>Brassiceae</taxon>
        <taxon>Brassica</taxon>
    </lineage>
</organism>
<evidence type="ECO:0000313" key="2">
    <source>
        <dbReference type="Proteomes" id="UP000823674"/>
    </source>
</evidence>
<sequence length="86" mass="9578">MVCSDCCDGSDEYDGNVTCWESCSACDKAKVGLVKDKSRTEEAGKFLKGFGPTAERFALNLSFNDANGMRVIDFIFHLRETYMDIC</sequence>
<gene>
    <name evidence="1" type="primary">A02p015020.1_BraROA</name>
    <name evidence="1" type="ORF">IGI04_005502</name>
</gene>